<gene>
    <name evidence="1" type="ORF">MTBBW1_2280004</name>
</gene>
<accession>A0A1W1HDJ0</accession>
<dbReference type="STRING" id="1246637.MTBBW1_2280004"/>
<keyword evidence="2" id="KW-1185">Reference proteome</keyword>
<reference evidence="1 2" key="1">
    <citation type="submission" date="2017-03" db="EMBL/GenBank/DDBJ databases">
        <authorList>
            <person name="Afonso C.L."/>
            <person name="Miller P.J."/>
            <person name="Scott M.A."/>
            <person name="Spackman E."/>
            <person name="Goraichik I."/>
            <person name="Dimitrov K.M."/>
            <person name="Suarez D.L."/>
            <person name="Swayne D.E."/>
        </authorList>
    </citation>
    <scope>NUCLEOTIDE SEQUENCE [LARGE SCALE GENOMIC DNA]</scope>
    <source>
        <strain evidence="1">PRJEB14757</strain>
    </source>
</reference>
<organism evidence="1 2">
    <name type="scientific">Desulfamplus magnetovallimortis</name>
    <dbReference type="NCBI Taxonomy" id="1246637"/>
    <lineage>
        <taxon>Bacteria</taxon>
        <taxon>Pseudomonadati</taxon>
        <taxon>Thermodesulfobacteriota</taxon>
        <taxon>Desulfobacteria</taxon>
        <taxon>Desulfobacterales</taxon>
        <taxon>Desulfobacteraceae</taxon>
        <taxon>Desulfamplus</taxon>
    </lineage>
</organism>
<evidence type="ECO:0000313" key="1">
    <source>
        <dbReference type="EMBL" id="SLM30462.1"/>
    </source>
</evidence>
<protein>
    <submittedName>
        <fullName evidence="1">Uncharacterized protein</fullName>
    </submittedName>
</protein>
<evidence type="ECO:0000313" key="2">
    <source>
        <dbReference type="Proteomes" id="UP000191931"/>
    </source>
</evidence>
<sequence>MVNKSHDHNFKNLLLDFPVESLEFFFPEALQEWGSVQKIVFGRQEPKKHESVLEQ</sequence>
<dbReference type="Proteomes" id="UP000191931">
    <property type="component" value="Unassembled WGS sequence"/>
</dbReference>
<dbReference type="EMBL" id="FWEV01000144">
    <property type="protein sequence ID" value="SLM30462.1"/>
    <property type="molecule type" value="Genomic_DNA"/>
</dbReference>
<name>A0A1W1HDJ0_9BACT</name>
<proteinExistence type="predicted"/>
<dbReference type="AlphaFoldDB" id="A0A1W1HDJ0"/>